<dbReference type="InterPro" id="IPR001611">
    <property type="entry name" value="Leu-rich_rpt"/>
</dbReference>
<evidence type="ECO:0000256" key="4">
    <source>
        <dbReference type="ARBA" id="ARBA00022816"/>
    </source>
</evidence>
<comment type="subcellular location">
    <subcellularLocation>
        <location evidence="1">Nucleus</location>
    </subcellularLocation>
</comment>
<dbReference type="PANTHER" id="PTHR10662">
    <property type="entry name" value="NUCLEAR RNA EXPORT FACTOR"/>
    <property type="match status" value="1"/>
</dbReference>
<evidence type="ECO:0000256" key="2">
    <source>
        <dbReference type="ARBA" id="ARBA00009285"/>
    </source>
</evidence>
<comment type="similarity">
    <text evidence="2">Belongs to the NXF family.</text>
</comment>
<dbReference type="Pfam" id="PF22602">
    <property type="entry name" value="NXF_NTF2"/>
    <property type="match status" value="1"/>
</dbReference>
<keyword evidence="5" id="KW-0539">Nucleus</keyword>
<dbReference type="InterPro" id="IPR030217">
    <property type="entry name" value="NXF_fam"/>
</dbReference>
<dbReference type="InterPro" id="IPR032710">
    <property type="entry name" value="NTF2-like_dom_sf"/>
</dbReference>
<dbReference type="Gene3D" id="3.80.10.10">
    <property type="entry name" value="Ribonuclease Inhibitor"/>
    <property type="match status" value="1"/>
</dbReference>
<keyword evidence="8" id="KW-1185">Reference proteome</keyword>
<dbReference type="GO" id="GO:0016973">
    <property type="term" value="P:poly(A)+ mRNA export from nucleus"/>
    <property type="evidence" value="ECO:0007669"/>
    <property type="project" value="TreeGrafter"/>
</dbReference>
<dbReference type="STRING" id="36166.T1GLL1"/>
<dbReference type="PANTHER" id="PTHR10662:SF22">
    <property type="entry name" value="NUCLEAR RNA EXPORT FACTOR 1"/>
    <property type="match status" value="1"/>
</dbReference>
<reference evidence="8" key="1">
    <citation type="submission" date="2013-02" db="EMBL/GenBank/DDBJ databases">
        <authorList>
            <person name="Hughes D."/>
        </authorList>
    </citation>
    <scope>NUCLEOTIDE SEQUENCE</scope>
    <source>
        <strain>Durham</strain>
        <strain evidence="8">NC isolate 2 -- Noor lab</strain>
    </source>
</reference>
<dbReference type="PROSITE" id="PS51450">
    <property type="entry name" value="LRR"/>
    <property type="match status" value="2"/>
</dbReference>
<dbReference type="PROSITE" id="PS50177">
    <property type="entry name" value="NTF2_DOMAIN"/>
    <property type="match status" value="1"/>
</dbReference>
<proteinExistence type="inferred from homology"/>
<dbReference type="HOGENOM" id="CLU_784313_0_0_1"/>
<organism evidence="7 8">
    <name type="scientific">Megaselia scalaris</name>
    <name type="common">Humpbacked fly</name>
    <name type="synonym">Phora scalaris</name>
    <dbReference type="NCBI Taxonomy" id="36166"/>
    <lineage>
        <taxon>Eukaryota</taxon>
        <taxon>Metazoa</taxon>
        <taxon>Ecdysozoa</taxon>
        <taxon>Arthropoda</taxon>
        <taxon>Hexapoda</taxon>
        <taxon>Insecta</taxon>
        <taxon>Pterygota</taxon>
        <taxon>Neoptera</taxon>
        <taxon>Endopterygota</taxon>
        <taxon>Diptera</taxon>
        <taxon>Brachycera</taxon>
        <taxon>Muscomorpha</taxon>
        <taxon>Platypezoidea</taxon>
        <taxon>Phoridae</taxon>
        <taxon>Megaseliini</taxon>
        <taxon>Megaselia</taxon>
    </lineage>
</organism>
<dbReference type="GO" id="GO:0005634">
    <property type="term" value="C:nucleus"/>
    <property type="evidence" value="ECO:0007669"/>
    <property type="project" value="UniProtKB-SubCell"/>
</dbReference>
<protein>
    <recommendedName>
        <fullName evidence="6">NTF2 domain-containing protein</fullName>
    </recommendedName>
</protein>
<dbReference type="InterPro" id="IPR018222">
    <property type="entry name" value="Nuclear_transport_factor_2_euk"/>
</dbReference>
<evidence type="ECO:0000313" key="8">
    <source>
        <dbReference type="Proteomes" id="UP000015102"/>
    </source>
</evidence>
<dbReference type="InterPro" id="IPR002075">
    <property type="entry name" value="NTF2_dom"/>
</dbReference>
<evidence type="ECO:0000256" key="3">
    <source>
        <dbReference type="ARBA" id="ARBA00022448"/>
    </source>
</evidence>
<dbReference type="SUPFAM" id="SSF54427">
    <property type="entry name" value="NTF2-like"/>
    <property type="match status" value="1"/>
</dbReference>
<evidence type="ECO:0000256" key="1">
    <source>
        <dbReference type="ARBA" id="ARBA00004123"/>
    </source>
</evidence>
<dbReference type="SUPFAM" id="SSF52058">
    <property type="entry name" value="L domain-like"/>
    <property type="match status" value="1"/>
</dbReference>
<dbReference type="EMBL" id="CAQQ02393654">
    <property type="status" value="NOT_ANNOTATED_CDS"/>
    <property type="molecule type" value="Genomic_DNA"/>
</dbReference>
<evidence type="ECO:0000313" key="7">
    <source>
        <dbReference type="EnsemblMetazoa" id="MESCA004421-PA"/>
    </source>
</evidence>
<evidence type="ECO:0000259" key="6">
    <source>
        <dbReference type="PROSITE" id="PS50177"/>
    </source>
</evidence>
<accession>T1GLL1</accession>
<dbReference type="EnsemblMetazoa" id="MESCA004421-RA">
    <property type="protein sequence ID" value="MESCA004421-PA"/>
    <property type="gene ID" value="MESCA004421"/>
</dbReference>
<dbReference type="InterPro" id="IPR032675">
    <property type="entry name" value="LRR_dom_sf"/>
</dbReference>
<dbReference type="GO" id="GO:0003723">
    <property type="term" value="F:RNA binding"/>
    <property type="evidence" value="ECO:0007669"/>
    <property type="project" value="TreeGrafter"/>
</dbReference>
<dbReference type="Gene3D" id="3.10.450.50">
    <property type="match status" value="1"/>
</dbReference>
<keyword evidence="4" id="KW-0509">mRNA transport</keyword>
<evidence type="ECO:0000256" key="5">
    <source>
        <dbReference type="ARBA" id="ARBA00023242"/>
    </source>
</evidence>
<keyword evidence="3" id="KW-0813">Transport</keyword>
<sequence>IIDYVTKLYTTPLEIKHLNLSQNEIFDITSLSKLSYYKNLTALDLSFNNIERIQNLEPLAVLSNSTIRHSLLTIFPNLTTIDSQEINPKDCKAEEFFSSKRNYLCSLEGYDFVDFFVETFFTTWNVEGKHFEEIIKNFYSSDAVLSYSFSYENKSLLSSKNELNIRKHRRLSRNLKLNAEDSYRANKPFQGHSQINSFFKEVADFIFDIPTFAVDLAVFNPKMAVVIVNGLMTEKSLTRDCDVLYNFSRTFVLKPVEKNIGFKGKSALYKIYNELWHTSSPTVKQCKTYKRSWTPPEQDTNWKPNSINEQTYFINMLQQITDLKPDKCEFREMTFEKRNRLEVIDITISSNIRN</sequence>
<reference evidence="7" key="2">
    <citation type="submission" date="2015-06" db="UniProtKB">
        <authorList>
            <consortium name="EnsemblMetazoa"/>
        </authorList>
    </citation>
    <scope>IDENTIFICATION</scope>
</reference>
<name>T1GLL1_MEGSC</name>
<dbReference type="AlphaFoldDB" id="T1GLL1"/>
<feature type="domain" description="NTF2" evidence="6">
    <location>
        <begin position="112"/>
        <end position="278"/>
    </location>
</feature>
<dbReference type="Proteomes" id="UP000015102">
    <property type="component" value="Unassembled WGS sequence"/>
</dbReference>